<sequence length="105" mass="11291">MLPWRPRSPANSSPEVPAYRPTGFLVQHTASLSAPAGNGAWQLASLNFKPSVGMGAMVMSHAVTLPGADALPLFPQWLPVTGQNSFPPPESRYFLTMLNGSQWSL</sequence>
<dbReference type="EMBL" id="JAINUF010000004">
    <property type="protein sequence ID" value="KAJ8364433.1"/>
    <property type="molecule type" value="Genomic_DNA"/>
</dbReference>
<organism evidence="1 2">
    <name type="scientific">Synaphobranchus kaupii</name>
    <name type="common">Kaup's arrowtooth eel</name>
    <dbReference type="NCBI Taxonomy" id="118154"/>
    <lineage>
        <taxon>Eukaryota</taxon>
        <taxon>Metazoa</taxon>
        <taxon>Chordata</taxon>
        <taxon>Craniata</taxon>
        <taxon>Vertebrata</taxon>
        <taxon>Euteleostomi</taxon>
        <taxon>Actinopterygii</taxon>
        <taxon>Neopterygii</taxon>
        <taxon>Teleostei</taxon>
        <taxon>Anguilliformes</taxon>
        <taxon>Synaphobranchidae</taxon>
        <taxon>Synaphobranchus</taxon>
    </lineage>
</organism>
<keyword evidence="2" id="KW-1185">Reference proteome</keyword>
<name>A0A9Q1FRQ2_SYNKA</name>
<protein>
    <submittedName>
        <fullName evidence="1">Uncharacterized protein</fullName>
    </submittedName>
</protein>
<proteinExistence type="predicted"/>
<reference evidence="1" key="1">
    <citation type="journal article" date="2023" name="Science">
        <title>Genome structures resolve the early diversification of teleost fishes.</title>
        <authorList>
            <person name="Parey E."/>
            <person name="Louis A."/>
            <person name="Montfort J."/>
            <person name="Bouchez O."/>
            <person name="Roques C."/>
            <person name="Iampietro C."/>
            <person name="Lluch J."/>
            <person name="Castinel A."/>
            <person name="Donnadieu C."/>
            <person name="Desvignes T."/>
            <person name="Floi Bucao C."/>
            <person name="Jouanno E."/>
            <person name="Wen M."/>
            <person name="Mejri S."/>
            <person name="Dirks R."/>
            <person name="Jansen H."/>
            <person name="Henkel C."/>
            <person name="Chen W.J."/>
            <person name="Zahm M."/>
            <person name="Cabau C."/>
            <person name="Klopp C."/>
            <person name="Thompson A.W."/>
            <person name="Robinson-Rechavi M."/>
            <person name="Braasch I."/>
            <person name="Lecointre G."/>
            <person name="Bobe J."/>
            <person name="Postlethwait J.H."/>
            <person name="Berthelot C."/>
            <person name="Roest Crollius H."/>
            <person name="Guiguen Y."/>
        </authorList>
    </citation>
    <scope>NUCLEOTIDE SEQUENCE</scope>
    <source>
        <strain evidence="1">WJC10195</strain>
    </source>
</reference>
<evidence type="ECO:0000313" key="2">
    <source>
        <dbReference type="Proteomes" id="UP001152622"/>
    </source>
</evidence>
<dbReference type="Proteomes" id="UP001152622">
    <property type="component" value="Chromosome 4"/>
</dbReference>
<gene>
    <name evidence="1" type="ORF">SKAU_G00132640</name>
</gene>
<comment type="caution">
    <text evidence="1">The sequence shown here is derived from an EMBL/GenBank/DDBJ whole genome shotgun (WGS) entry which is preliminary data.</text>
</comment>
<accession>A0A9Q1FRQ2</accession>
<evidence type="ECO:0000313" key="1">
    <source>
        <dbReference type="EMBL" id="KAJ8364433.1"/>
    </source>
</evidence>
<dbReference type="AlphaFoldDB" id="A0A9Q1FRQ2"/>